<dbReference type="GO" id="GO:0006508">
    <property type="term" value="P:proteolysis"/>
    <property type="evidence" value="ECO:0007669"/>
    <property type="project" value="UniProtKB-KW"/>
</dbReference>
<keyword evidence="3 14" id="KW-1003">Cell membrane</keyword>
<evidence type="ECO:0000259" key="19">
    <source>
        <dbReference type="Pfam" id="PF02163"/>
    </source>
</evidence>
<feature type="transmembrane region" description="Helical" evidence="14">
    <location>
        <begin position="200"/>
        <end position="221"/>
    </location>
</feature>
<dbReference type="PIRSF" id="PIRSF006404">
    <property type="entry name" value="UCP006404_Pept_M50_CBS"/>
    <property type="match status" value="1"/>
</dbReference>
<feature type="domain" description="Peptidase M50" evidence="19">
    <location>
        <begin position="158"/>
        <end position="206"/>
    </location>
</feature>
<dbReference type="GO" id="GO:0008237">
    <property type="term" value="F:metallopeptidase activity"/>
    <property type="evidence" value="ECO:0007669"/>
    <property type="project" value="UniProtKB-UniRule"/>
</dbReference>
<comment type="similarity">
    <text evidence="2 14">Belongs to the peptidase M50B family.</text>
</comment>
<dbReference type="Pfam" id="PF00571">
    <property type="entry name" value="CBS"/>
    <property type="match status" value="1"/>
</dbReference>
<dbReference type="InterPro" id="IPR008915">
    <property type="entry name" value="Peptidase_M50"/>
</dbReference>
<feature type="transmembrane region" description="Helical" evidence="14">
    <location>
        <begin position="68"/>
        <end position="88"/>
    </location>
</feature>
<evidence type="ECO:0000256" key="14">
    <source>
        <dbReference type="PIRNR" id="PIRNR006404"/>
    </source>
</evidence>
<feature type="binding site" evidence="16">
    <location>
        <position position="180"/>
    </location>
    <ligand>
        <name>Zn(2+)</name>
        <dbReference type="ChEBI" id="CHEBI:29105"/>
        <note>catalytic</note>
    </ligand>
</feature>
<dbReference type="PANTHER" id="PTHR39188">
    <property type="entry name" value="MEMBRANE-ASSOCIATED ZINC METALLOPROTEASE M50B"/>
    <property type="match status" value="1"/>
</dbReference>
<keyword evidence="7" id="KW-0677">Repeat</keyword>
<comment type="cofactor">
    <cofactor evidence="14 16">
        <name>Zn(2+)</name>
        <dbReference type="ChEBI" id="CHEBI:29105"/>
    </cofactor>
    <text evidence="14 16">Binds 1 zinc ion per subunit.</text>
</comment>
<evidence type="ECO:0000256" key="8">
    <source>
        <dbReference type="ARBA" id="ARBA00022801"/>
    </source>
</evidence>
<dbReference type="CDD" id="cd06164">
    <property type="entry name" value="S2P-M50_SpoIVFB_CBS"/>
    <property type="match status" value="1"/>
</dbReference>
<dbReference type="Pfam" id="PF02163">
    <property type="entry name" value="Peptidase_M50"/>
    <property type="match status" value="1"/>
</dbReference>
<accession>A0A4R1BZ22</accession>
<evidence type="ECO:0000256" key="1">
    <source>
        <dbReference type="ARBA" id="ARBA00004651"/>
    </source>
</evidence>
<feature type="transmembrane region" description="Helical" evidence="14">
    <location>
        <begin position="125"/>
        <end position="146"/>
    </location>
</feature>
<dbReference type="Proteomes" id="UP000295453">
    <property type="component" value="Unassembled WGS sequence"/>
</dbReference>
<evidence type="ECO:0000259" key="18">
    <source>
        <dbReference type="Pfam" id="PF00571"/>
    </source>
</evidence>
<protein>
    <recommendedName>
        <fullName evidence="14">Zinc metalloprotease</fullName>
    </recommendedName>
</protein>
<dbReference type="RefSeq" id="WP_131584030.1">
    <property type="nucleotide sequence ID" value="NZ_SJZJ01000017.1"/>
</dbReference>
<evidence type="ECO:0000256" key="7">
    <source>
        <dbReference type="ARBA" id="ARBA00022737"/>
    </source>
</evidence>
<evidence type="ECO:0000313" key="20">
    <source>
        <dbReference type="EMBL" id="TCJ23359.1"/>
    </source>
</evidence>
<feature type="binding site" evidence="16">
    <location>
        <position position="85"/>
    </location>
    <ligand>
        <name>Zn(2+)</name>
        <dbReference type="ChEBI" id="CHEBI:29105"/>
        <note>catalytic</note>
    </ligand>
</feature>
<evidence type="ECO:0000256" key="2">
    <source>
        <dbReference type="ARBA" id="ARBA00007931"/>
    </source>
</evidence>
<evidence type="ECO:0000313" key="21">
    <source>
        <dbReference type="Proteomes" id="UP000295453"/>
    </source>
</evidence>
<keyword evidence="4 14" id="KW-0645">Protease</keyword>
<keyword evidence="6 14" id="KW-0479">Metal-binding</keyword>
<feature type="active site" evidence="15">
    <location>
        <position position="86"/>
    </location>
</feature>
<dbReference type="GO" id="GO:0046872">
    <property type="term" value="F:metal ion binding"/>
    <property type="evidence" value="ECO:0007669"/>
    <property type="project" value="UniProtKB-UniRule"/>
</dbReference>
<evidence type="ECO:0000256" key="17">
    <source>
        <dbReference type="SAM" id="MobiDB-lite"/>
    </source>
</evidence>
<evidence type="ECO:0000256" key="13">
    <source>
        <dbReference type="ARBA" id="ARBA00023136"/>
    </source>
</evidence>
<feature type="transmembrane region" description="Helical" evidence="14">
    <location>
        <begin position="152"/>
        <end position="179"/>
    </location>
</feature>
<dbReference type="InterPro" id="IPR046342">
    <property type="entry name" value="CBS_dom_sf"/>
</dbReference>
<dbReference type="Gene3D" id="3.10.580.10">
    <property type="entry name" value="CBS-domain"/>
    <property type="match status" value="1"/>
</dbReference>
<keyword evidence="11 14" id="KW-0482">Metalloprotease</keyword>
<proteinExistence type="inferred from homology"/>
<organism evidence="20 21">
    <name type="scientific">Nocardioides jejuensis</name>
    <dbReference type="NCBI Taxonomy" id="2502782"/>
    <lineage>
        <taxon>Bacteria</taxon>
        <taxon>Bacillati</taxon>
        <taxon>Actinomycetota</taxon>
        <taxon>Actinomycetes</taxon>
        <taxon>Propionibacteriales</taxon>
        <taxon>Nocardioidaceae</taxon>
        <taxon>Nocardioides</taxon>
    </lineage>
</organism>
<dbReference type="GO" id="GO:0005886">
    <property type="term" value="C:plasma membrane"/>
    <property type="evidence" value="ECO:0007669"/>
    <property type="project" value="UniProtKB-SubCell"/>
</dbReference>
<feature type="region of interest" description="Disordered" evidence="17">
    <location>
        <begin position="1"/>
        <end position="20"/>
    </location>
</feature>
<feature type="domain" description="CBS" evidence="18">
    <location>
        <begin position="273"/>
        <end position="312"/>
    </location>
</feature>
<keyword evidence="5 14" id="KW-0812">Transmembrane</keyword>
<feature type="transmembrane region" description="Helical" evidence="14">
    <location>
        <begin position="36"/>
        <end position="56"/>
    </location>
</feature>
<evidence type="ECO:0000256" key="16">
    <source>
        <dbReference type="PIRSR" id="PIRSR006404-2"/>
    </source>
</evidence>
<comment type="caution">
    <text evidence="20">The sequence shown here is derived from an EMBL/GenBank/DDBJ whole genome shotgun (WGS) entry which is preliminary data.</text>
</comment>
<evidence type="ECO:0000256" key="4">
    <source>
        <dbReference type="ARBA" id="ARBA00022670"/>
    </source>
</evidence>
<feature type="transmembrane region" description="Helical" evidence="14">
    <location>
        <begin position="233"/>
        <end position="252"/>
    </location>
</feature>
<evidence type="ECO:0000256" key="11">
    <source>
        <dbReference type="ARBA" id="ARBA00023049"/>
    </source>
</evidence>
<keyword evidence="12" id="KW-0129">CBS domain</keyword>
<evidence type="ECO:0000256" key="5">
    <source>
        <dbReference type="ARBA" id="ARBA00022692"/>
    </source>
</evidence>
<keyword evidence="8 14" id="KW-0378">Hydrolase</keyword>
<keyword evidence="9 14" id="KW-0862">Zinc</keyword>
<dbReference type="AlphaFoldDB" id="A0A4R1BZ22"/>
<keyword evidence="21" id="KW-1185">Reference proteome</keyword>
<dbReference type="PANTHER" id="PTHR39188:SF3">
    <property type="entry name" value="STAGE IV SPORULATION PROTEIN FB"/>
    <property type="match status" value="1"/>
</dbReference>
<evidence type="ECO:0000256" key="10">
    <source>
        <dbReference type="ARBA" id="ARBA00022989"/>
    </source>
</evidence>
<sequence length="389" mass="41436">MPAHDVPSPSESDRRAPAPVPPGHFRVGRFLGVDVLVTRSWFLLAALIAFLMAPVVDEVEPGLGAWKYVAGLVIAVVYAFTILVHEAAHAVSSRRYGHPVESITLHFLGGHTGVDGGPRSARQEFVMSIVGPLASLGVALVAWLLGQVLPGGLIGLVIGTLAWANLVIGVFNLLPGLPLDGGRVLKALVWGATRNEVRGTIVAGWSGRIVALLTLLLPLVMERVYDVRADVTSWAFAVLLAAFIWSGATAAMQGARLRRTLPSLVARQLARRTLAVPADLPIAEAVRRAQEAEAGSIVTVDTDGRPVGIVNEAAVDATPDDRRPWVPASAVARSLVPGMTLPVDIKGEELIRAITFLPAHEYLLVDAEGSIYGVLATADVDRAFRERHR</sequence>
<dbReference type="OrthoDB" id="9781963at2"/>
<evidence type="ECO:0000256" key="6">
    <source>
        <dbReference type="ARBA" id="ARBA00022723"/>
    </source>
</evidence>
<gene>
    <name evidence="20" type="ORF">EPD65_10850</name>
</gene>
<evidence type="ECO:0000256" key="15">
    <source>
        <dbReference type="PIRSR" id="PIRSR006404-1"/>
    </source>
</evidence>
<reference evidence="20 21" key="1">
    <citation type="submission" date="2019-03" db="EMBL/GenBank/DDBJ databases">
        <authorList>
            <person name="Kim M.K.M."/>
        </authorList>
    </citation>
    <scope>NUCLEOTIDE SEQUENCE [LARGE SCALE GENOMIC DNA]</scope>
    <source>
        <strain evidence="20 21">18JY15-6</strain>
    </source>
</reference>
<keyword evidence="10 14" id="KW-1133">Transmembrane helix</keyword>
<dbReference type="SUPFAM" id="SSF54631">
    <property type="entry name" value="CBS-domain pair"/>
    <property type="match status" value="1"/>
</dbReference>
<evidence type="ECO:0000256" key="12">
    <source>
        <dbReference type="ARBA" id="ARBA00023122"/>
    </source>
</evidence>
<dbReference type="EMBL" id="SJZJ01000017">
    <property type="protein sequence ID" value="TCJ23359.1"/>
    <property type="molecule type" value="Genomic_DNA"/>
</dbReference>
<dbReference type="InterPro" id="IPR016483">
    <property type="entry name" value="UCP006404_Pept_M50_CBS"/>
</dbReference>
<evidence type="ECO:0000256" key="9">
    <source>
        <dbReference type="ARBA" id="ARBA00022833"/>
    </source>
</evidence>
<evidence type="ECO:0000256" key="3">
    <source>
        <dbReference type="ARBA" id="ARBA00022475"/>
    </source>
</evidence>
<keyword evidence="13 14" id="KW-0472">Membrane</keyword>
<name>A0A4R1BZ22_9ACTN</name>
<feature type="binding site" evidence="16">
    <location>
        <position position="89"/>
    </location>
    <ligand>
        <name>Zn(2+)</name>
        <dbReference type="ChEBI" id="CHEBI:29105"/>
        <note>catalytic</note>
    </ligand>
</feature>
<comment type="subcellular location">
    <subcellularLocation>
        <location evidence="1 14">Cell membrane</location>
        <topology evidence="1 14">Multi-pass membrane protein</topology>
    </subcellularLocation>
</comment>
<dbReference type="InterPro" id="IPR000644">
    <property type="entry name" value="CBS_dom"/>
</dbReference>